<dbReference type="RefSeq" id="WP_221225537.1">
    <property type="nucleotide sequence ID" value="NZ_JACIBY010000001.1"/>
</dbReference>
<accession>A0A7W5ZGE3</accession>
<keyword evidence="2" id="KW-0456">Lyase</keyword>
<evidence type="ECO:0000259" key="3">
    <source>
        <dbReference type="Pfam" id="PF05426"/>
    </source>
</evidence>
<dbReference type="GO" id="GO:0016829">
    <property type="term" value="F:lyase activity"/>
    <property type="evidence" value="ECO:0007669"/>
    <property type="project" value="UniProtKB-KW"/>
</dbReference>
<evidence type="ECO:0000313" key="4">
    <source>
        <dbReference type="EMBL" id="MBB3836838.1"/>
    </source>
</evidence>
<dbReference type="Proteomes" id="UP000541352">
    <property type="component" value="Unassembled WGS sequence"/>
</dbReference>
<dbReference type="AlphaFoldDB" id="A0A7W5ZGE3"/>
<comment type="caution">
    <text evidence="4">The sequence shown here is derived from an EMBL/GenBank/DDBJ whole genome shotgun (WGS) entry which is preliminary data.</text>
</comment>
<dbReference type="SUPFAM" id="SSF48230">
    <property type="entry name" value="Chondroitin AC/alginate lyase"/>
    <property type="match status" value="1"/>
</dbReference>
<feature type="domain" description="Alginate lyase" evidence="3">
    <location>
        <begin position="48"/>
        <end position="326"/>
    </location>
</feature>
<protein>
    <recommendedName>
        <fullName evidence="3">Alginate lyase domain-containing protein</fullName>
    </recommendedName>
</protein>
<keyword evidence="1" id="KW-0732">Signal</keyword>
<dbReference type="Gene3D" id="1.50.10.100">
    <property type="entry name" value="Chondroitin AC/alginate lyase"/>
    <property type="match status" value="1"/>
</dbReference>
<evidence type="ECO:0000256" key="2">
    <source>
        <dbReference type="ARBA" id="ARBA00023239"/>
    </source>
</evidence>
<dbReference type="InterPro" id="IPR008929">
    <property type="entry name" value="Chondroitin_lyas"/>
</dbReference>
<keyword evidence="5" id="KW-1185">Reference proteome</keyword>
<name>A0A7W5ZGE3_9BACT</name>
<dbReference type="InterPro" id="IPR008397">
    <property type="entry name" value="Alginate_lyase_dom"/>
</dbReference>
<evidence type="ECO:0000313" key="5">
    <source>
        <dbReference type="Proteomes" id="UP000541352"/>
    </source>
</evidence>
<organism evidence="4 5">
    <name type="scientific">Runella defluvii</name>
    <dbReference type="NCBI Taxonomy" id="370973"/>
    <lineage>
        <taxon>Bacteria</taxon>
        <taxon>Pseudomonadati</taxon>
        <taxon>Bacteroidota</taxon>
        <taxon>Cytophagia</taxon>
        <taxon>Cytophagales</taxon>
        <taxon>Spirosomataceae</taxon>
        <taxon>Runella</taxon>
    </lineage>
</organism>
<dbReference type="EMBL" id="JACIBY010000001">
    <property type="protein sequence ID" value="MBB3836838.1"/>
    <property type="molecule type" value="Genomic_DNA"/>
</dbReference>
<proteinExistence type="predicted"/>
<dbReference type="Pfam" id="PF05426">
    <property type="entry name" value="Alginate_lyase"/>
    <property type="match status" value="1"/>
</dbReference>
<evidence type="ECO:0000256" key="1">
    <source>
        <dbReference type="ARBA" id="ARBA00022729"/>
    </source>
</evidence>
<gene>
    <name evidence="4" type="ORF">FHS57_000820</name>
</gene>
<reference evidence="4 5" key="1">
    <citation type="submission" date="2020-08" db="EMBL/GenBank/DDBJ databases">
        <title>Genomic Encyclopedia of Type Strains, Phase IV (KMG-IV): sequencing the most valuable type-strain genomes for metagenomic binning, comparative biology and taxonomic classification.</title>
        <authorList>
            <person name="Goeker M."/>
        </authorList>
    </citation>
    <scope>NUCLEOTIDE SEQUENCE [LARGE SCALE GENOMIC DNA]</scope>
    <source>
        <strain evidence="4 5">DSM 17976</strain>
    </source>
</reference>
<sequence>MPATLLMDAKIVTHNQQVRKAGNPALAAAYRQLMQEADQLVKNNKVYSVMDKIPLPPSGDKHDYMSQAPYWWPDPTKADGKPYIRRDGDRNPEINGITDHDHFDKLMAESELLGLAYFYSGEEKYAEFGAKLLKTWFLNPETRMNPHLKYGQGIPGVNNGRGIGIIETRELGKVCDASALLAGSKHWDGTAQQELNKWFSSYLEWLMTSDLGKDEADEHNNHGTYYDVQLVALALACGRRDLAEKQLTVTKQRMASQWKPDGSQPHELARTLSWNYTNMNLWGFMTLARLAEHLRIDLWTYETPDGKGIRKCVDFLVPFVEGQKAWTYQQIKPKSYEHSAAIFTLASQKYHQPAYLTLLPSVKPEGRNAFMLPLLLGTTSKE</sequence>
<dbReference type="GO" id="GO:0042597">
    <property type="term" value="C:periplasmic space"/>
    <property type="evidence" value="ECO:0007669"/>
    <property type="project" value="InterPro"/>
</dbReference>